<dbReference type="EMBL" id="CAXDID020000146">
    <property type="protein sequence ID" value="CAL6040825.1"/>
    <property type="molecule type" value="Genomic_DNA"/>
</dbReference>
<keyword evidence="3" id="KW-1185">Reference proteome</keyword>
<sequence length="104" mass="12526">MEPLRGLSRILLDTNLHSHSQIFLQLKTYHLILNVLEQRKLQNSEQRQPSLYTNKVVSVELLRGLIRLERVDFDTNLIQNFSDTQSCWFRYSFILSWQRFNMKN</sequence>
<dbReference type="AlphaFoldDB" id="A0AA86QV08"/>
<reference evidence="2 3" key="2">
    <citation type="submission" date="2024-07" db="EMBL/GenBank/DDBJ databases">
        <authorList>
            <person name="Akdeniz Z."/>
        </authorList>
    </citation>
    <scope>NUCLEOTIDE SEQUENCE [LARGE SCALE GENOMIC DNA]</scope>
</reference>
<evidence type="ECO:0000313" key="1">
    <source>
        <dbReference type="EMBL" id="CAI9959884.1"/>
    </source>
</evidence>
<dbReference type="EMBL" id="CATOUU010000924">
    <property type="protein sequence ID" value="CAI9959884.1"/>
    <property type="molecule type" value="Genomic_DNA"/>
</dbReference>
<accession>A0AA86QV08</accession>
<protein>
    <submittedName>
        <fullName evidence="2">Hypothetical_protein</fullName>
    </submittedName>
</protein>
<organism evidence="1">
    <name type="scientific">Hexamita inflata</name>
    <dbReference type="NCBI Taxonomy" id="28002"/>
    <lineage>
        <taxon>Eukaryota</taxon>
        <taxon>Metamonada</taxon>
        <taxon>Diplomonadida</taxon>
        <taxon>Hexamitidae</taxon>
        <taxon>Hexamitinae</taxon>
        <taxon>Hexamita</taxon>
    </lineage>
</organism>
<reference evidence="1" key="1">
    <citation type="submission" date="2023-06" db="EMBL/GenBank/DDBJ databases">
        <authorList>
            <person name="Kurt Z."/>
        </authorList>
    </citation>
    <scope>NUCLEOTIDE SEQUENCE</scope>
</reference>
<evidence type="ECO:0000313" key="2">
    <source>
        <dbReference type="EMBL" id="CAL6040825.1"/>
    </source>
</evidence>
<proteinExistence type="predicted"/>
<dbReference type="Proteomes" id="UP001642409">
    <property type="component" value="Unassembled WGS sequence"/>
</dbReference>
<name>A0AA86QV08_9EUKA</name>
<comment type="caution">
    <text evidence="1">The sequence shown here is derived from an EMBL/GenBank/DDBJ whole genome shotgun (WGS) entry which is preliminary data.</text>
</comment>
<evidence type="ECO:0000313" key="3">
    <source>
        <dbReference type="Proteomes" id="UP001642409"/>
    </source>
</evidence>
<gene>
    <name evidence="2" type="ORF">HINF_LOCUS38524</name>
    <name evidence="1" type="ORF">HINF_LOCUS47529</name>
</gene>